<reference evidence="2" key="1">
    <citation type="journal article" date="2015" name="PLoS Negl. Trop. Dis.">
        <title>Deep Sequencing Analysis of the Ixodes ricinus Haemocytome.</title>
        <authorList>
            <person name="Kotsyfakis M."/>
            <person name="Kopacek P."/>
            <person name="Franta Z."/>
            <person name="Pedra J.H."/>
            <person name="Ribeiro J.M."/>
        </authorList>
    </citation>
    <scope>NUCLEOTIDE SEQUENCE</scope>
</reference>
<dbReference type="EMBL" id="GBIH01002340">
    <property type="protein sequence ID" value="JAC92370.1"/>
    <property type="molecule type" value="mRNA"/>
</dbReference>
<evidence type="ECO:0000313" key="2">
    <source>
        <dbReference type="EMBL" id="JAC92370.1"/>
    </source>
</evidence>
<keyword evidence="1" id="KW-0732">Signal</keyword>
<evidence type="ECO:0000256" key="1">
    <source>
        <dbReference type="SAM" id="SignalP"/>
    </source>
</evidence>
<sequence>MQLVVFAVVLILPSFLSGESYSHTTKANNECEVYIQEGGDRECTRLGSKYKNFNSTACTVLCENGKRRQFPDGVCSGGEVVCTPEVNKTLHEWLSIIEQ</sequence>
<accession>A0A090XBB4</accession>
<feature type="chain" id="PRO_5001866891" evidence="1">
    <location>
        <begin position="19"/>
        <end position="99"/>
    </location>
</feature>
<proteinExistence type="evidence at transcript level"/>
<name>A0A090XBB4_IXORI</name>
<organism evidence="2">
    <name type="scientific">Ixodes ricinus</name>
    <name type="common">Common tick</name>
    <name type="synonym">Acarus ricinus</name>
    <dbReference type="NCBI Taxonomy" id="34613"/>
    <lineage>
        <taxon>Eukaryota</taxon>
        <taxon>Metazoa</taxon>
        <taxon>Ecdysozoa</taxon>
        <taxon>Arthropoda</taxon>
        <taxon>Chelicerata</taxon>
        <taxon>Arachnida</taxon>
        <taxon>Acari</taxon>
        <taxon>Parasitiformes</taxon>
        <taxon>Ixodida</taxon>
        <taxon>Ixodoidea</taxon>
        <taxon>Ixodidae</taxon>
        <taxon>Ixodinae</taxon>
        <taxon>Ixodes</taxon>
    </lineage>
</organism>
<protein>
    <submittedName>
        <fullName evidence="2">Putative secreted salivary gland peptide</fullName>
    </submittedName>
</protein>
<dbReference type="AlphaFoldDB" id="A0A090XBB4"/>
<feature type="signal peptide" evidence="1">
    <location>
        <begin position="1"/>
        <end position="18"/>
    </location>
</feature>